<protein>
    <submittedName>
        <fullName evidence="6">Major facilitator superfamily protein</fullName>
    </submittedName>
</protein>
<organism evidence="6 7">
    <name type="scientific">Stylonychia lemnae</name>
    <name type="common">Ciliate</name>
    <dbReference type="NCBI Taxonomy" id="5949"/>
    <lineage>
        <taxon>Eukaryota</taxon>
        <taxon>Sar</taxon>
        <taxon>Alveolata</taxon>
        <taxon>Ciliophora</taxon>
        <taxon>Intramacronucleata</taxon>
        <taxon>Spirotrichea</taxon>
        <taxon>Stichotrichia</taxon>
        <taxon>Sporadotrichida</taxon>
        <taxon>Oxytrichidae</taxon>
        <taxon>Stylonychinae</taxon>
        <taxon>Stylonychia</taxon>
    </lineage>
</organism>
<dbReference type="OMA" id="CISAFYA"/>
<feature type="transmembrane region" description="Helical" evidence="5">
    <location>
        <begin position="151"/>
        <end position="172"/>
    </location>
</feature>
<keyword evidence="4 5" id="KW-0472">Membrane</keyword>
<keyword evidence="3 5" id="KW-1133">Transmembrane helix</keyword>
<evidence type="ECO:0000313" key="7">
    <source>
        <dbReference type="Proteomes" id="UP000039865"/>
    </source>
</evidence>
<name>A0A078B5Y5_STYLE</name>
<feature type="transmembrane region" description="Helical" evidence="5">
    <location>
        <begin position="308"/>
        <end position="326"/>
    </location>
</feature>
<evidence type="ECO:0000256" key="4">
    <source>
        <dbReference type="ARBA" id="ARBA00023136"/>
    </source>
</evidence>
<dbReference type="PANTHER" id="PTHR23294">
    <property type="entry name" value="ET TRANSLATION PRODUCT-RELATED"/>
    <property type="match status" value="1"/>
</dbReference>
<dbReference type="Gene3D" id="1.20.1250.20">
    <property type="entry name" value="MFS general substrate transporter like domains"/>
    <property type="match status" value="2"/>
</dbReference>
<dbReference type="Pfam" id="PF07690">
    <property type="entry name" value="MFS_1"/>
    <property type="match status" value="1"/>
</dbReference>
<dbReference type="InterPro" id="IPR051617">
    <property type="entry name" value="UNC-93-like_regulator"/>
</dbReference>
<accession>A0A078B5Y5</accession>
<feature type="transmembrane region" description="Helical" evidence="5">
    <location>
        <begin position="74"/>
        <end position="93"/>
    </location>
</feature>
<evidence type="ECO:0000313" key="6">
    <source>
        <dbReference type="EMBL" id="CDW89920.1"/>
    </source>
</evidence>
<evidence type="ECO:0000256" key="3">
    <source>
        <dbReference type="ARBA" id="ARBA00022989"/>
    </source>
</evidence>
<dbReference type="GO" id="GO:0016020">
    <property type="term" value="C:membrane"/>
    <property type="evidence" value="ECO:0007669"/>
    <property type="project" value="UniProtKB-SubCell"/>
</dbReference>
<proteinExistence type="predicted"/>
<feature type="transmembrane region" description="Helical" evidence="5">
    <location>
        <begin position="426"/>
        <end position="448"/>
    </location>
</feature>
<keyword evidence="2 5" id="KW-0812">Transmembrane</keyword>
<dbReference type="Proteomes" id="UP000039865">
    <property type="component" value="Unassembled WGS sequence"/>
</dbReference>
<sequence length="485" mass="54632">MSKLVKYKNILVLSLGIFLTYSAFNSSQNLQSLVMQEDGFGQMGYHILATLYLFMGLGSIFSTAIINKFGSRKCMMMGGLGNAQWIFTTILATEHENKLNQQIIDEPPILITVLIFVSTIINGFTVGILWSCANNYVARNSDPDHKGTGFGIFWTFYMMSQISGNLIASYTLEKLNQTSFFLIMGSVALVGTSSFYLISNPSETTHKMAEQPQQELEFERQVRERRFSELTESTNSSQIIRDPKDEQSNFKSDVKLVLHLIIDNRMRYVMLQICWTGISIAVYTGLLVPTIVETLKTSNEQEQFKQSMLAMVALGVGEISGAVIQGKLVDKYGTKNVCVLNMVLILVATIFVLNYLYLDDYSVFAFIMTFVWGFQDSAVSIHLNTILSSEFDDNPGPFSLDSLIEATMVFCFQMIQSFVVSWSAHFIYISFVGIAGILMCATTLLFEFRNDKIKGAKQNHQNEGIALTRMMKLELKVQKLHEEES</sequence>
<keyword evidence="7" id="KW-1185">Reference proteome</keyword>
<gene>
    <name evidence="6" type="primary">Contig15282.g16278</name>
    <name evidence="6" type="ORF">STYLEM_19060</name>
</gene>
<dbReference type="InParanoid" id="A0A078B5Y5"/>
<dbReference type="InterPro" id="IPR011701">
    <property type="entry name" value="MFS"/>
</dbReference>
<feature type="transmembrane region" description="Helical" evidence="5">
    <location>
        <begin position="109"/>
        <end position="130"/>
    </location>
</feature>
<dbReference type="PANTHER" id="PTHR23294:SF0">
    <property type="entry name" value="UNC93-LIKE PROTEIN MFSD11"/>
    <property type="match status" value="1"/>
</dbReference>
<dbReference type="OrthoDB" id="78663at2759"/>
<dbReference type="AlphaFoldDB" id="A0A078B5Y5"/>
<dbReference type="GO" id="GO:0022857">
    <property type="term" value="F:transmembrane transporter activity"/>
    <property type="evidence" value="ECO:0007669"/>
    <property type="project" value="InterPro"/>
</dbReference>
<evidence type="ECO:0000256" key="1">
    <source>
        <dbReference type="ARBA" id="ARBA00004141"/>
    </source>
</evidence>
<feature type="transmembrane region" description="Helical" evidence="5">
    <location>
        <begin position="44"/>
        <end position="67"/>
    </location>
</feature>
<reference evidence="6 7" key="1">
    <citation type="submission" date="2014-06" db="EMBL/GenBank/DDBJ databases">
        <authorList>
            <person name="Swart Estienne"/>
        </authorList>
    </citation>
    <scope>NUCLEOTIDE SEQUENCE [LARGE SCALE GENOMIC DNA]</scope>
    <source>
        <strain evidence="6 7">130c</strain>
    </source>
</reference>
<evidence type="ECO:0000256" key="2">
    <source>
        <dbReference type="ARBA" id="ARBA00022692"/>
    </source>
</evidence>
<dbReference type="EMBL" id="CCKQ01017985">
    <property type="protein sequence ID" value="CDW89920.1"/>
    <property type="molecule type" value="Genomic_DNA"/>
</dbReference>
<feature type="transmembrane region" description="Helical" evidence="5">
    <location>
        <begin position="338"/>
        <end position="357"/>
    </location>
</feature>
<comment type="subcellular location">
    <subcellularLocation>
        <location evidence="1">Membrane</location>
        <topology evidence="1">Multi-pass membrane protein</topology>
    </subcellularLocation>
</comment>
<dbReference type="SUPFAM" id="SSF103473">
    <property type="entry name" value="MFS general substrate transporter"/>
    <property type="match status" value="1"/>
</dbReference>
<evidence type="ECO:0000256" key="5">
    <source>
        <dbReference type="SAM" id="Phobius"/>
    </source>
</evidence>
<feature type="transmembrane region" description="Helical" evidence="5">
    <location>
        <begin position="7"/>
        <end position="24"/>
    </location>
</feature>
<feature type="transmembrane region" description="Helical" evidence="5">
    <location>
        <begin position="268"/>
        <end position="288"/>
    </location>
</feature>
<dbReference type="InterPro" id="IPR036259">
    <property type="entry name" value="MFS_trans_sf"/>
</dbReference>
<feature type="transmembrane region" description="Helical" evidence="5">
    <location>
        <begin position="178"/>
        <end position="198"/>
    </location>
</feature>